<evidence type="ECO:0000313" key="3">
    <source>
        <dbReference type="EMBL" id="BAM80283.1"/>
    </source>
</evidence>
<dbReference type="PROSITE" id="PS50174">
    <property type="entry name" value="G_PATCH"/>
    <property type="match status" value="1"/>
</dbReference>
<feature type="compositionally biased region" description="Polar residues" evidence="1">
    <location>
        <begin position="339"/>
        <end position="350"/>
    </location>
</feature>
<reference evidence="3 4" key="2">
    <citation type="journal article" date="2007" name="BMC Biol.">
        <title>A 100%-complete sequence reveals unusually simple genomic features in the hot-spring red alga Cyanidioschyzon merolae.</title>
        <authorList>
            <person name="Nozaki H."/>
            <person name="Takano H."/>
            <person name="Misumi O."/>
            <person name="Terasawa K."/>
            <person name="Matsuzaki M."/>
            <person name="Maruyama S."/>
            <person name="Nishida K."/>
            <person name="Yagisawa F."/>
            <person name="Yoshida Y."/>
            <person name="Fujiwara T."/>
            <person name="Takio S."/>
            <person name="Tamura K."/>
            <person name="Chung S.J."/>
            <person name="Nakamura S."/>
            <person name="Kuroiwa H."/>
            <person name="Tanaka K."/>
            <person name="Sato N."/>
            <person name="Kuroiwa T."/>
        </authorList>
    </citation>
    <scope>NUCLEOTIDE SEQUENCE [LARGE SCALE GENOMIC DNA]</scope>
    <source>
        <strain evidence="3 4">10D</strain>
    </source>
</reference>
<dbReference type="InterPro" id="IPR000467">
    <property type="entry name" value="G_patch_dom"/>
</dbReference>
<dbReference type="Pfam" id="PF01585">
    <property type="entry name" value="G-patch"/>
    <property type="match status" value="1"/>
</dbReference>
<gene>
    <name evidence="3" type="ORF">CYME_CMJ157C</name>
</gene>
<dbReference type="GeneID" id="16994023"/>
<dbReference type="Gramene" id="CMJ157CT">
    <property type="protein sequence ID" value="CMJ157CT"/>
    <property type="gene ID" value="CMJ157C"/>
</dbReference>
<dbReference type="KEGG" id="cme:CYME_CMJ157C"/>
<dbReference type="EMBL" id="AP006492">
    <property type="protein sequence ID" value="BAM80283.1"/>
    <property type="molecule type" value="Genomic_DNA"/>
</dbReference>
<dbReference type="PANTHER" id="PTHR14195">
    <property type="entry name" value="G PATCH DOMAIN CONTAINING PROTEIN 2"/>
    <property type="match status" value="1"/>
</dbReference>
<name>M1VHE6_CYAM1</name>
<dbReference type="InterPro" id="IPR051189">
    <property type="entry name" value="Splicing_assoc_domain"/>
</dbReference>
<evidence type="ECO:0000256" key="1">
    <source>
        <dbReference type="SAM" id="MobiDB-lite"/>
    </source>
</evidence>
<dbReference type="Proteomes" id="UP000007014">
    <property type="component" value="Chromosome 10"/>
</dbReference>
<proteinExistence type="predicted"/>
<protein>
    <recommendedName>
        <fullName evidence="2">G-patch domain-containing protein</fullName>
    </recommendedName>
</protein>
<reference evidence="3 4" key="1">
    <citation type="journal article" date="2004" name="Nature">
        <title>Genome sequence of the ultrasmall unicellular red alga Cyanidioschyzon merolae 10D.</title>
        <authorList>
            <person name="Matsuzaki M."/>
            <person name="Misumi O."/>
            <person name="Shin-i T."/>
            <person name="Maruyama S."/>
            <person name="Takahara M."/>
            <person name="Miyagishima S."/>
            <person name="Mori T."/>
            <person name="Nishida K."/>
            <person name="Yagisawa F."/>
            <person name="Nishida K."/>
            <person name="Yoshida Y."/>
            <person name="Nishimura Y."/>
            <person name="Nakao S."/>
            <person name="Kobayashi T."/>
            <person name="Momoyama Y."/>
            <person name="Higashiyama T."/>
            <person name="Minoda A."/>
            <person name="Sano M."/>
            <person name="Nomoto H."/>
            <person name="Oishi K."/>
            <person name="Hayashi H."/>
            <person name="Ohta F."/>
            <person name="Nishizaka S."/>
            <person name="Haga S."/>
            <person name="Miura S."/>
            <person name="Morishita T."/>
            <person name="Kabeya Y."/>
            <person name="Terasawa K."/>
            <person name="Suzuki Y."/>
            <person name="Ishii Y."/>
            <person name="Asakawa S."/>
            <person name="Takano H."/>
            <person name="Ohta N."/>
            <person name="Kuroiwa H."/>
            <person name="Tanaka K."/>
            <person name="Shimizu N."/>
            <person name="Sugano S."/>
            <person name="Sato N."/>
            <person name="Nozaki H."/>
            <person name="Ogasawara N."/>
            <person name="Kohara Y."/>
            <person name="Kuroiwa T."/>
        </authorList>
    </citation>
    <scope>NUCLEOTIDE SEQUENCE [LARGE SCALE GENOMIC DNA]</scope>
    <source>
        <strain evidence="3 4">10D</strain>
    </source>
</reference>
<feature type="region of interest" description="Disordered" evidence="1">
    <location>
        <begin position="327"/>
        <end position="373"/>
    </location>
</feature>
<feature type="compositionally biased region" description="Basic and acidic residues" evidence="1">
    <location>
        <begin position="351"/>
        <end position="360"/>
    </location>
</feature>
<sequence length="447" mass="49543">MPRRCRHTTAKDRRAGEKCCCRCGALCEPGSAAETVSVRDAPWQHVDASAAAVWTSAVYDAVSRRFHDDDDSDNELSSPLLALMQLGSDMDSDFEADGLPSGAWALTPLDLDADSDSDSDSLQEKTRSTHTGESRTVTAERGAPLDKSGRSETSPSESLSEDWHRKEFDTENLQSLAETSWYRKTGNGLHAKLSWLEREAEFNQLLIGHGRRKRRQRRKSAVKEKRFLETKMKLEATMDEAIRTMMRFCEDTGPNAVDYVDMPAICSTGREFLHRLAQACRTRVVSKPNAHVVAVARTRNTRWCGLEEAQRLASECSEKALLKQSGLYRTRRETRTNDASRSNASATSAKRSPEDTEKQQKQFTKGTVHTERGRAQLQQTALAVQPVAAENRGHELMRRLGWQPGQALGAQTGGERALLEPLKATLRPPRRGLGAAHATASSGTPPK</sequence>
<feature type="compositionally biased region" description="Basic and acidic residues" evidence="1">
    <location>
        <begin position="122"/>
        <end position="133"/>
    </location>
</feature>
<dbReference type="GO" id="GO:0003676">
    <property type="term" value="F:nucleic acid binding"/>
    <property type="evidence" value="ECO:0007669"/>
    <property type="project" value="InterPro"/>
</dbReference>
<dbReference type="HOGENOM" id="CLU_613052_0_0_1"/>
<feature type="region of interest" description="Disordered" evidence="1">
    <location>
        <begin position="427"/>
        <end position="447"/>
    </location>
</feature>
<dbReference type="OrthoDB" id="786951at2759"/>
<dbReference type="SMART" id="SM00443">
    <property type="entry name" value="G_patch"/>
    <property type="match status" value="1"/>
</dbReference>
<evidence type="ECO:0000313" key="4">
    <source>
        <dbReference type="Proteomes" id="UP000007014"/>
    </source>
</evidence>
<dbReference type="RefSeq" id="XP_005534890.1">
    <property type="nucleotide sequence ID" value="XM_005534833.1"/>
</dbReference>
<dbReference type="AlphaFoldDB" id="M1VHE6"/>
<feature type="region of interest" description="Disordered" evidence="1">
    <location>
        <begin position="110"/>
        <end position="165"/>
    </location>
</feature>
<feature type="domain" description="G-patch" evidence="2">
    <location>
        <begin position="389"/>
        <end position="438"/>
    </location>
</feature>
<evidence type="ECO:0000259" key="2">
    <source>
        <dbReference type="PROSITE" id="PS50174"/>
    </source>
</evidence>
<organism evidence="3 4">
    <name type="scientific">Cyanidioschyzon merolae (strain NIES-3377 / 10D)</name>
    <name type="common">Unicellular red alga</name>
    <dbReference type="NCBI Taxonomy" id="280699"/>
    <lineage>
        <taxon>Eukaryota</taxon>
        <taxon>Rhodophyta</taxon>
        <taxon>Bangiophyceae</taxon>
        <taxon>Cyanidiales</taxon>
        <taxon>Cyanidiaceae</taxon>
        <taxon>Cyanidioschyzon</taxon>
    </lineage>
</organism>
<feature type="compositionally biased region" description="Acidic residues" evidence="1">
    <location>
        <begin position="111"/>
        <end position="121"/>
    </location>
</feature>
<accession>M1VHE6</accession>
<keyword evidence="4" id="KW-1185">Reference proteome</keyword>